<comment type="caution">
    <text evidence="1">The sequence shown here is derived from an EMBL/GenBank/DDBJ whole genome shotgun (WGS) entry which is preliminary data.</text>
</comment>
<gene>
    <name evidence="1" type="ORF">LEP1GSC133_0949</name>
</gene>
<evidence type="ECO:0000313" key="2">
    <source>
        <dbReference type="Proteomes" id="UP000012159"/>
    </source>
</evidence>
<protein>
    <submittedName>
        <fullName evidence="1">Uncharacterized protein</fullName>
    </submittedName>
</protein>
<organism evidence="1 2">
    <name type="scientific">Leptospira borgpetersenii serovar Pomona str. 200901868</name>
    <dbReference type="NCBI Taxonomy" id="1192866"/>
    <lineage>
        <taxon>Bacteria</taxon>
        <taxon>Pseudomonadati</taxon>
        <taxon>Spirochaetota</taxon>
        <taxon>Spirochaetia</taxon>
        <taxon>Leptospirales</taxon>
        <taxon>Leptospiraceae</taxon>
        <taxon>Leptospira</taxon>
    </lineage>
</organism>
<evidence type="ECO:0000313" key="1">
    <source>
        <dbReference type="EMBL" id="EMO60661.1"/>
    </source>
</evidence>
<dbReference type="STRING" id="1192866.LEP1GSC133_0949"/>
<accession>M6VZR5</accession>
<reference evidence="1 2" key="1">
    <citation type="submission" date="2013-01" db="EMBL/GenBank/DDBJ databases">
        <authorList>
            <person name="Harkins D.M."/>
            <person name="Durkin A.S."/>
            <person name="Brinkac L.M."/>
            <person name="Haft D.H."/>
            <person name="Selengut J.D."/>
            <person name="Sanka R."/>
            <person name="DePew J."/>
            <person name="Purushe J."/>
            <person name="Picardeau M."/>
            <person name="Werts C."/>
            <person name="Goarant C."/>
            <person name="Vinetz J.M."/>
            <person name="Sutton G.G."/>
            <person name="Nierman W.C."/>
            <person name="Fouts D.E."/>
        </authorList>
    </citation>
    <scope>NUCLEOTIDE SEQUENCE [LARGE SCALE GENOMIC DNA]</scope>
    <source>
        <strain evidence="1 2">200901868</strain>
    </source>
</reference>
<dbReference type="AlphaFoldDB" id="M6VZR5"/>
<dbReference type="Proteomes" id="UP000012159">
    <property type="component" value="Unassembled WGS sequence"/>
</dbReference>
<sequence length="44" mass="5297">MIVNGFLGLLYLRKTHELKNPSFKEFLGLQRYFRKNELIARLKT</sequence>
<proteinExistence type="predicted"/>
<name>M6VZR5_LEPBO</name>
<dbReference type="EMBL" id="AKWF02000123">
    <property type="protein sequence ID" value="EMO60661.1"/>
    <property type="molecule type" value="Genomic_DNA"/>
</dbReference>